<name>A0ABQ8AVG9_BRANA</name>
<dbReference type="EMBL" id="JAGKQM010000012">
    <property type="protein sequence ID" value="KAH0896489.1"/>
    <property type="molecule type" value="Genomic_DNA"/>
</dbReference>
<keyword evidence="2" id="KW-1185">Reference proteome</keyword>
<sequence length="178" mass="20068">MDAQVVYGFHNLRNEKPYLANGRPYISPMKLYILATVGLMASSWCIAQTTLVQGLYKHQQNICYNLNGFRGLTNIMTLHIKTLDLSEWEKVPVPKRHLHVRVVALNLHSYGSGRTLGGGISNYIAHLLLFVDQTRFIRTGTNLRLRKIGPRPTTCTVPNIYLTVNSCRTVDLALTSEV</sequence>
<organism evidence="1 2">
    <name type="scientific">Brassica napus</name>
    <name type="common">Rape</name>
    <dbReference type="NCBI Taxonomy" id="3708"/>
    <lineage>
        <taxon>Eukaryota</taxon>
        <taxon>Viridiplantae</taxon>
        <taxon>Streptophyta</taxon>
        <taxon>Embryophyta</taxon>
        <taxon>Tracheophyta</taxon>
        <taxon>Spermatophyta</taxon>
        <taxon>Magnoliopsida</taxon>
        <taxon>eudicotyledons</taxon>
        <taxon>Gunneridae</taxon>
        <taxon>Pentapetalae</taxon>
        <taxon>rosids</taxon>
        <taxon>malvids</taxon>
        <taxon>Brassicales</taxon>
        <taxon>Brassicaceae</taxon>
        <taxon>Brassiceae</taxon>
        <taxon>Brassica</taxon>
    </lineage>
</organism>
<evidence type="ECO:0000313" key="1">
    <source>
        <dbReference type="EMBL" id="KAH0896489.1"/>
    </source>
</evidence>
<gene>
    <name evidence="1" type="ORF">HID58_046057</name>
</gene>
<proteinExistence type="predicted"/>
<reference evidence="1 2" key="1">
    <citation type="submission" date="2021-05" db="EMBL/GenBank/DDBJ databases">
        <title>Genome Assembly of Synthetic Allotetraploid Brassica napus Reveals Homoeologous Exchanges between Subgenomes.</title>
        <authorList>
            <person name="Davis J.T."/>
        </authorList>
    </citation>
    <scope>NUCLEOTIDE SEQUENCE [LARGE SCALE GENOMIC DNA]</scope>
    <source>
        <strain evidence="2">cv. Da-Ae</strain>
        <tissue evidence="1">Seedling</tissue>
    </source>
</reference>
<dbReference type="Proteomes" id="UP000824890">
    <property type="component" value="Unassembled WGS sequence"/>
</dbReference>
<protein>
    <submittedName>
        <fullName evidence="1">Uncharacterized protein</fullName>
    </submittedName>
</protein>
<evidence type="ECO:0000313" key="2">
    <source>
        <dbReference type="Proteomes" id="UP000824890"/>
    </source>
</evidence>
<comment type="caution">
    <text evidence="1">The sequence shown here is derived from an EMBL/GenBank/DDBJ whole genome shotgun (WGS) entry which is preliminary data.</text>
</comment>
<accession>A0ABQ8AVG9</accession>